<evidence type="ECO:0000256" key="2">
    <source>
        <dbReference type="ARBA" id="ARBA00022884"/>
    </source>
</evidence>
<evidence type="ECO:0000313" key="7">
    <source>
        <dbReference type="EMBL" id="CAG9585543.1"/>
    </source>
</evidence>
<organism evidence="7 8">
    <name type="scientific">Danaus chrysippus</name>
    <name type="common">African queen</name>
    <dbReference type="NCBI Taxonomy" id="151541"/>
    <lineage>
        <taxon>Eukaryota</taxon>
        <taxon>Metazoa</taxon>
        <taxon>Ecdysozoa</taxon>
        <taxon>Arthropoda</taxon>
        <taxon>Hexapoda</taxon>
        <taxon>Insecta</taxon>
        <taxon>Pterygota</taxon>
        <taxon>Neoptera</taxon>
        <taxon>Endopterygota</taxon>
        <taxon>Lepidoptera</taxon>
        <taxon>Glossata</taxon>
        <taxon>Ditrysia</taxon>
        <taxon>Papilionoidea</taxon>
        <taxon>Nymphalidae</taxon>
        <taxon>Danainae</taxon>
        <taxon>Danaini</taxon>
        <taxon>Danaina</taxon>
        <taxon>Danaus</taxon>
        <taxon>Anosia</taxon>
    </lineage>
</organism>
<dbReference type="GO" id="GO:0005634">
    <property type="term" value="C:nucleus"/>
    <property type="evidence" value="ECO:0007669"/>
    <property type="project" value="UniProtKB-SubCell"/>
</dbReference>
<dbReference type="Proteomes" id="UP000789524">
    <property type="component" value="Unassembled WGS sequence"/>
</dbReference>
<feature type="region of interest" description="Disordered" evidence="5">
    <location>
        <begin position="321"/>
        <end position="353"/>
    </location>
</feature>
<keyword evidence="8" id="KW-1185">Reference proteome</keyword>
<feature type="region of interest" description="Disordered" evidence="5">
    <location>
        <begin position="281"/>
        <end position="304"/>
    </location>
</feature>
<feature type="region of interest" description="Disordered" evidence="5">
    <location>
        <begin position="35"/>
        <end position="100"/>
    </location>
</feature>
<protein>
    <submittedName>
        <fullName evidence="7">(African queen) hypothetical protein</fullName>
    </submittedName>
</protein>
<evidence type="ECO:0000256" key="5">
    <source>
        <dbReference type="SAM" id="MobiDB-lite"/>
    </source>
</evidence>
<dbReference type="Pfam" id="PF00076">
    <property type="entry name" value="RRM_1"/>
    <property type="match status" value="1"/>
</dbReference>
<name>A0A8J2VXL2_9NEOP</name>
<dbReference type="OrthoDB" id="5382468at2759"/>
<dbReference type="SUPFAM" id="SSF54928">
    <property type="entry name" value="RNA-binding domain, RBD"/>
    <property type="match status" value="1"/>
</dbReference>
<evidence type="ECO:0000256" key="1">
    <source>
        <dbReference type="ARBA" id="ARBA00004123"/>
    </source>
</evidence>
<comment type="subcellular location">
    <subcellularLocation>
        <location evidence="1">Nucleus</location>
    </subcellularLocation>
</comment>
<dbReference type="AlphaFoldDB" id="A0A8J2VXL2"/>
<dbReference type="EMBL" id="CAKASE010000083">
    <property type="protein sequence ID" value="CAG9585543.1"/>
    <property type="molecule type" value="Genomic_DNA"/>
</dbReference>
<feature type="domain" description="RRM" evidence="6">
    <location>
        <begin position="143"/>
        <end position="201"/>
    </location>
</feature>
<keyword evidence="3" id="KW-0539">Nucleus</keyword>
<comment type="caution">
    <text evidence="7">The sequence shown here is derived from an EMBL/GenBank/DDBJ whole genome shotgun (WGS) entry which is preliminary data.</text>
</comment>
<dbReference type="InterPro" id="IPR035979">
    <property type="entry name" value="RBD_domain_sf"/>
</dbReference>
<dbReference type="GO" id="GO:0007399">
    <property type="term" value="P:nervous system development"/>
    <property type="evidence" value="ECO:0007669"/>
    <property type="project" value="InterPro"/>
</dbReference>
<gene>
    <name evidence="7" type="ORF">DCHRY22_LOCUS15935</name>
</gene>
<dbReference type="PANTHER" id="PTHR15597:SF22">
    <property type="entry name" value="RNA-BINDING FOX PROTEIN 1, ISOFORM H"/>
    <property type="match status" value="1"/>
</dbReference>
<evidence type="ECO:0000256" key="3">
    <source>
        <dbReference type="ARBA" id="ARBA00023242"/>
    </source>
</evidence>
<dbReference type="SMART" id="SM00360">
    <property type="entry name" value="RRM"/>
    <property type="match status" value="1"/>
</dbReference>
<dbReference type="InterPro" id="IPR047131">
    <property type="entry name" value="RBFOX1-like"/>
</dbReference>
<dbReference type="GO" id="GO:0005737">
    <property type="term" value="C:cytoplasm"/>
    <property type="evidence" value="ECO:0007669"/>
    <property type="project" value="TreeGrafter"/>
</dbReference>
<dbReference type="PANTHER" id="PTHR15597">
    <property type="entry name" value="ATAXIN 2-BINDING PROTEIN 1-RELATED"/>
    <property type="match status" value="1"/>
</dbReference>
<dbReference type="InterPro" id="IPR012677">
    <property type="entry name" value="Nucleotide-bd_a/b_plait_sf"/>
</dbReference>
<dbReference type="GO" id="GO:0003729">
    <property type="term" value="F:mRNA binding"/>
    <property type="evidence" value="ECO:0007669"/>
    <property type="project" value="TreeGrafter"/>
</dbReference>
<evidence type="ECO:0000256" key="4">
    <source>
        <dbReference type="PROSITE-ProRule" id="PRU00176"/>
    </source>
</evidence>
<reference evidence="7" key="1">
    <citation type="submission" date="2021-09" db="EMBL/GenBank/DDBJ databases">
        <authorList>
            <person name="Martin H S."/>
        </authorList>
    </citation>
    <scope>NUCLEOTIDE SEQUENCE</scope>
</reference>
<keyword evidence="2 4" id="KW-0694">RNA-binding</keyword>
<evidence type="ECO:0000313" key="8">
    <source>
        <dbReference type="Proteomes" id="UP000789524"/>
    </source>
</evidence>
<accession>A0A8J2VXL2</accession>
<dbReference type="GO" id="GO:0000381">
    <property type="term" value="P:regulation of alternative mRNA splicing, via spliceosome"/>
    <property type="evidence" value="ECO:0007669"/>
    <property type="project" value="InterPro"/>
</dbReference>
<proteinExistence type="predicted"/>
<evidence type="ECO:0000259" key="6">
    <source>
        <dbReference type="PROSITE" id="PS50102"/>
    </source>
</evidence>
<dbReference type="PROSITE" id="PS50102">
    <property type="entry name" value="RRM"/>
    <property type="match status" value="1"/>
</dbReference>
<dbReference type="InterPro" id="IPR000504">
    <property type="entry name" value="RRM_dom"/>
</dbReference>
<sequence>MVGTGMAGPFPAAAAAAAAAAQFAANGDLSAVKADNGAAASQQASLVKSEGPPAQAPLPPTNFSPQPTQQHTQNSIENQNQNSLSVRQQSEAESNEESTPVSVAAAAAAAHAAAAAVSAAVAAGATPATADKSLVPVTASQPKRLHVSNIPFRFRDPDLRNMFGGFGFVTFANSGDAERARERLHGTVVEGRKIEVCMINEYHRSTVTLTYATCARLLCNGHLICRSIESLTVNVERSLPSRWRSGLRVSGVTWPWLSAAPAAAPAPPLVLAPRAAQRRRYPLPPPPALSLTPRTPSRTPPPAPRMPVVRVCVACSSCSARRRRPPRPLPAPPLRAGRSPSPPRTRGDATRQPIRLAVARIRTVSTHSSHSTASLPHIPPRSTLLKTYSPLVYYDPFLAAAATADSNYRLQAAAAAAAAAAAPLLKSPLTTAQHAAAAAAAAANYGAAARAAAAAVSAAPAPAALAPLATYGREYADPYLGHSIGPVTGYGTAVYRSGYNRFAPY</sequence>
<dbReference type="Gene3D" id="3.30.70.330">
    <property type="match status" value="1"/>
</dbReference>
<feature type="compositionally biased region" description="Polar residues" evidence="5">
    <location>
        <begin position="63"/>
        <end position="92"/>
    </location>
</feature>